<evidence type="ECO:0000259" key="2">
    <source>
        <dbReference type="PROSITE" id="PS51723"/>
    </source>
</evidence>
<dbReference type="SMART" id="SM01276">
    <property type="entry name" value="M60-like"/>
    <property type="match status" value="1"/>
</dbReference>
<reference evidence="3 4" key="2">
    <citation type="submission" date="2019-01" db="EMBL/GenBank/DDBJ databases">
        <title>The decoding of complex shrimp genome reveals the adaptation for benthos swimmer, frequently molting mechanism and breeding impact on genome.</title>
        <authorList>
            <person name="Sun Y."/>
            <person name="Gao Y."/>
            <person name="Yu Y."/>
        </authorList>
    </citation>
    <scope>NUCLEOTIDE SEQUENCE [LARGE SCALE GENOMIC DNA]</scope>
    <source>
        <tissue evidence="3">Muscle</tissue>
    </source>
</reference>
<protein>
    <recommendedName>
        <fullName evidence="2">Peptidase M60 domain-containing protein</fullName>
    </recommendedName>
</protein>
<dbReference type="OrthoDB" id="10260387at2759"/>
<feature type="domain" description="Peptidase M60" evidence="2">
    <location>
        <begin position="227"/>
        <end position="527"/>
    </location>
</feature>
<sequence length="610" mass="68858">MAENSAASDMDTDQGDRSESHKRYLINQATHTCLAVIGGSSPENAVIGMTSPSDSREKQWYNSGGQWQWGGDRSYCLAPVPGDITVRLVKCASSTIKWTKDAEGRMVFGSRVLTVPPGRHRTRVILRSTINGTDQMWWTDAELRAFLKGASPAVYPFPSVHIAIYYQEIARGLLNQLAPLSEPLPFPRDVATFPGTVDDATPRVEKTFTLDLSVLGQASNLRMTTPRDWQATDLYVAAGDIFLVTLPESLPLEQARQITVCVGAHVDKLRPSSGTTKKSKWFKRMPVVSETFNVNPGINLLRSQYGGNLIFIFREGEVFLVDVNVKNVIRAPHFKLDKTTVHEWRVSRTSGAPHAVLESHRIVLVVRSSAVTSFAFPDQLMCRYEDIVDKLNSLAGFTESDPPPRGKYWLVNDLQISHGSAHAGFPVMVNRRIRNLAMFDTPHRWCVWHELGHNYQQARSWARAYGVESTVNLFSIYIGEKLFNKDRLKKNDKYRLASAAVDQGLTFEEANCWQKLVFLMEIKYAFPDKGWDMFRQLNRTTRALSKKEAELLASDHQLQIDYVYRTLSKIVGHDLILTYKRWGLSVSQDAQEEIQKLGLQKAPADLSVRH</sequence>
<dbReference type="Gene3D" id="2.60.120.1250">
    <property type="entry name" value="Peptidase M60, enhancin-like domain 1"/>
    <property type="match status" value="1"/>
</dbReference>
<dbReference type="Gene3D" id="2.80.10.50">
    <property type="match status" value="1"/>
</dbReference>
<dbReference type="PANTHER" id="PTHR15730:SF5">
    <property type="entry name" value="SI:CH211-210B2.2-RELATED"/>
    <property type="match status" value="1"/>
</dbReference>
<evidence type="ECO:0000313" key="4">
    <source>
        <dbReference type="Proteomes" id="UP000283509"/>
    </source>
</evidence>
<dbReference type="Proteomes" id="UP000283509">
    <property type="component" value="Unassembled WGS sequence"/>
</dbReference>
<dbReference type="Gene3D" id="3.40.390.80">
    <property type="entry name" value="Peptidase M60, enhancin-like domain 2"/>
    <property type="match status" value="1"/>
</dbReference>
<comment type="caution">
    <text evidence="3">The sequence shown here is derived from an EMBL/GenBank/DDBJ whole genome shotgun (WGS) entry which is preliminary data.</text>
</comment>
<gene>
    <name evidence="3" type="ORF">C7M84_018884</name>
</gene>
<dbReference type="InterPro" id="IPR042279">
    <property type="entry name" value="Pep_M60_3"/>
</dbReference>
<dbReference type="AlphaFoldDB" id="A0A423SG72"/>
<dbReference type="PANTHER" id="PTHR15730">
    <property type="entry name" value="EXPERIMENTAL AUTOIMMUNE PROSTATITIS ANTIGEN 2-RELATED"/>
    <property type="match status" value="1"/>
</dbReference>
<dbReference type="InterPro" id="IPR051244">
    <property type="entry name" value="TCAF"/>
</dbReference>
<organism evidence="3 4">
    <name type="scientific">Penaeus vannamei</name>
    <name type="common">Whiteleg shrimp</name>
    <name type="synonym">Litopenaeus vannamei</name>
    <dbReference type="NCBI Taxonomy" id="6689"/>
    <lineage>
        <taxon>Eukaryota</taxon>
        <taxon>Metazoa</taxon>
        <taxon>Ecdysozoa</taxon>
        <taxon>Arthropoda</taxon>
        <taxon>Crustacea</taxon>
        <taxon>Multicrustacea</taxon>
        <taxon>Malacostraca</taxon>
        <taxon>Eumalacostraca</taxon>
        <taxon>Eucarida</taxon>
        <taxon>Decapoda</taxon>
        <taxon>Dendrobranchiata</taxon>
        <taxon>Penaeoidea</taxon>
        <taxon>Penaeidae</taxon>
        <taxon>Penaeus</taxon>
    </lineage>
</organism>
<dbReference type="Pfam" id="PF17291">
    <property type="entry name" value="M60-like_N"/>
    <property type="match status" value="1"/>
</dbReference>
<proteinExistence type="predicted"/>
<dbReference type="Pfam" id="PF13402">
    <property type="entry name" value="Peptidase_M60"/>
    <property type="match status" value="1"/>
</dbReference>
<dbReference type="Gene3D" id="1.10.390.30">
    <property type="entry name" value="Peptidase M60, enhancin-like domain 3"/>
    <property type="match status" value="1"/>
</dbReference>
<dbReference type="EMBL" id="QCYY01003471">
    <property type="protein sequence ID" value="ROT63230.1"/>
    <property type="molecule type" value="Genomic_DNA"/>
</dbReference>
<name>A0A423SG72_PENVA</name>
<dbReference type="InterPro" id="IPR031161">
    <property type="entry name" value="Peptidase_M60_dom"/>
</dbReference>
<dbReference type="SUPFAM" id="SSF50370">
    <property type="entry name" value="Ricin B-like lectins"/>
    <property type="match status" value="1"/>
</dbReference>
<feature type="region of interest" description="Disordered" evidence="1">
    <location>
        <begin position="1"/>
        <end position="20"/>
    </location>
</feature>
<evidence type="ECO:0000256" key="1">
    <source>
        <dbReference type="SAM" id="MobiDB-lite"/>
    </source>
</evidence>
<keyword evidence="4" id="KW-1185">Reference proteome</keyword>
<dbReference type="InterPro" id="IPR035423">
    <property type="entry name" value="M60-like_N"/>
</dbReference>
<dbReference type="PROSITE" id="PS51723">
    <property type="entry name" value="PEPTIDASE_M60"/>
    <property type="match status" value="1"/>
</dbReference>
<reference evidence="3 4" key="1">
    <citation type="submission" date="2018-04" db="EMBL/GenBank/DDBJ databases">
        <authorList>
            <person name="Zhang X."/>
            <person name="Yuan J."/>
            <person name="Li F."/>
            <person name="Xiang J."/>
        </authorList>
    </citation>
    <scope>NUCLEOTIDE SEQUENCE [LARGE SCALE GENOMIC DNA]</scope>
    <source>
        <tissue evidence="3">Muscle</tissue>
    </source>
</reference>
<dbReference type="InterPro" id="IPR035992">
    <property type="entry name" value="Ricin_B-like_lectins"/>
</dbReference>
<evidence type="ECO:0000313" key="3">
    <source>
        <dbReference type="EMBL" id="ROT63230.1"/>
    </source>
</evidence>
<accession>A0A423SG72</accession>